<evidence type="ECO:0008006" key="3">
    <source>
        <dbReference type="Google" id="ProtNLM"/>
    </source>
</evidence>
<dbReference type="STRING" id="1409788.NC99_38900"/>
<evidence type="ECO:0000313" key="2">
    <source>
        <dbReference type="Proteomes" id="UP000036958"/>
    </source>
</evidence>
<reference evidence="2" key="1">
    <citation type="submission" date="2015-07" db="EMBL/GenBank/DDBJ databases">
        <title>Genome sequencing of Sunxiuqinia dokdonensis strain SK.</title>
        <authorList>
            <person name="Ahn S."/>
            <person name="Kim B.-C."/>
        </authorList>
    </citation>
    <scope>NUCLEOTIDE SEQUENCE [LARGE SCALE GENOMIC DNA]</scope>
    <source>
        <strain evidence="2">SK</strain>
    </source>
</reference>
<name>A0A0L8V4B5_9BACT</name>
<organism evidence="1 2">
    <name type="scientific">Sunxiuqinia dokdonensis</name>
    <dbReference type="NCBI Taxonomy" id="1409788"/>
    <lineage>
        <taxon>Bacteria</taxon>
        <taxon>Pseudomonadati</taxon>
        <taxon>Bacteroidota</taxon>
        <taxon>Bacteroidia</taxon>
        <taxon>Marinilabiliales</taxon>
        <taxon>Prolixibacteraceae</taxon>
        <taxon>Sunxiuqinia</taxon>
    </lineage>
</organism>
<sequence>MKKKILSIIIFPLSVFFLSCTLNENTDLSFLGNYNDKELEHFIMTGFVNEKFIVKWKSEMRIEAAGLFYEEDIKMIDDFIALIHSLVPKLPIMRVNSNGNVKVDFSDPPKGYSALTRRKWTALGYLYKCHVWISPINSGGTRKKLFYHEMMHVLGFDDPDPLIYHNGVLGFPPVKTFEERDSSLEHFELKELAKSAIEILYNENVKGKMNKRRFTGVIEHLQSQKCMKKPPSTNNVIHDQ</sequence>
<dbReference type="EMBL" id="LGIA01000192">
    <property type="protein sequence ID" value="KOH43330.1"/>
    <property type="molecule type" value="Genomic_DNA"/>
</dbReference>
<protein>
    <recommendedName>
        <fullName evidence="3">Peptidase metallopeptidase domain-containing protein</fullName>
    </recommendedName>
</protein>
<gene>
    <name evidence="1" type="ORF">NC99_38900</name>
</gene>
<evidence type="ECO:0000313" key="1">
    <source>
        <dbReference type="EMBL" id="KOH43330.1"/>
    </source>
</evidence>
<keyword evidence="2" id="KW-1185">Reference proteome</keyword>
<proteinExistence type="predicted"/>
<dbReference type="AlphaFoldDB" id="A0A0L8V4B5"/>
<dbReference type="RefSeq" id="WP_053187013.1">
    <property type="nucleotide sequence ID" value="NZ_LGIA01000192.1"/>
</dbReference>
<dbReference type="Proteomes" id="UP000036958">
    <property type="component" value="Unassembled WGS sequence"/>
</dbReference>
<comment type="caution">
    <text evidence="1">The sequence shown here is derived from an EMBL/GenBank/DDBJ whole genome shotgun (WGS) entry which is preliminary data.</text>
</comment>
<accession>A0A0L8V4B5</accession>
<dbReference type="PROSITE" id="PS51257">
    <property type="entry name" value="PROKAR_LIPOPROTEIN"/>
    <property type="match status" value="1"/>
</dbReference>